<accession>A0ACB8ATZ3</accession>
<proteinExistence type="predicted"/>
<protein>
    <submittedName>
        <fullName evidence="1">Uncharacterized protein</fullName>
    </submittedName>
</protein>
<sequence>MSQSASNPQSGSGSPEAQFHAARADSPSNHNDILLQSAQFLRHHVDNQHHQHQNQESLFAQGAGHSMYNSSNNNFNVFADPFQESDAFALKQQQSSSKSPNDFGAGPFRSSFSAYNGANGGSNGINAASLANVGSRGRQAVQPSQSFSNGSDFGGHQPLSLQHQLSQQSQQSQSAGAFDTRGFDFGGSASLGVHSTKNSQQYAIDPFLQSHSGKSQSQGHDGFHSHSLAHSASNAQMPYLNGLHLQSQTPYGPHLQSNGAGQMNVGASRALGSTSQINMATEAQTGNANGQPEEISTIFVVGFPEDMQEREFQNMFTFSAGFEAATLKIPNKEYTAYGSSGSTTATTPSGIPLRASSSYAQYLGSGSNDPYNLVTVNQGGVVVDNGRDGPTTSWPPLALPLDDPSPFPQGGQGGLGGQPPRKQIIGFAKFRTRQEALDARDVLQGRRVDIEKGAVLKAEMAKKNLHTKRGIGMGAGTGPGAAVPGMGSTSIGLGGGSGSIGSIGGLGVNPDTLAGLAAGLNLNANINMNSLAALGNNPEMLGVRDRDINSLSGMGLGALGRRESRLGDSSEDEWELRRDTIGGAMGLGIGLTRGARERAQEHEEERERERLRRKELKQQSDTARMLSGTSAAYDAFHSVPPSLSRHSQSGLLSPTTGSGLGQGGNSGTSPMLGNGYGGIIAQTGNRDEMTSPTISSSYNGHREAIGPWDAPSPREREAISASQSLASLYPPRKQSMVPVHTPSSQQDSPPNAFSPTLNDEDSDSMLPQHRPAPLRTVYASSFGADEPLLAQSQHFSQSSSVHSHPGSSPGAGLESEHIGPLAVSTNAPAGSTGTTSPQLPSPASNSGSATSSSIGGGTGGGSGSATSAGGANGSGSGPKNTAIDQNPPINTLYVGNLPTGSVGGGYPAGYLEDSLRALFQRCPGYRKLCFRQKSNGPMCFVEFEDVQHASRALGELYGNTLGGLVKNGGIRLSYSKNPLGVRTPTSSGNGSSSLQQQQHSAHQSVVSPFPAEAFQPRHSFDIDPSSVGMRRDSSNATSPHPSGYGYSRSPPPPRFFSPSPPSSSSFGLSSASLANASTFPRSSHSFGLPSPNGTGTPSTFSPFGLPLSPHQTNTFALSHSNIPDQLGSDVPLAHDHQHFPHRALSPSSSNTLEAARAG</sequence>
<gene>
    <name evidence="1" type="ORF">BJ138DRAFT_594530</name>
</gene>
<evidence type="ECO:0000313" key="2">
    <source>
        <dbReference type="Proteomes" id="UP000790377"/>
    </source>
</evidence>
<reference evidence="1" key="1">
    <citation type="journal article" date="2021" name="New Phytol.">
        <title>Evolutionary innovations through gain and loss of genes in the ectomycorrhizal Boletales.</title>
        <authorList>
            <person name="Wu G."/>
            <person name="Miyauchi S."/>
            <person name="Morin E."/>
            <person name="Kuo A."/>
            <person name="Drula E."/>
            <person name="Varga T."/>
            <person name="Kohler A."/>
            <person name="Feng B."/>
            <person name="Cao Y."/>
            <person name="Lipzen A."/>
            <person name="Daum C."/>
            <person name="Hundley H."/>
            <person name="Pangilinan J."/>
            <person name="Johnson J."/>
            <person name="Barry K."/>
            <person name="LaButti K."/>
            <person name="Ng V."/>
            <person name="Ahrendt S."/>
            <person name="Min B."/>
            <person name="Choi I.G."/>
            <person name="Park H."/>
            <person name="Plett J.M."/>
            <person name="Magnuson J."/>
            <person name="Spatafora J.W."/>
            <person name="Nagy L.G."/>
            <person name="Henrissat B."/>
            <person name="Grigoriev I.V."/>
            <person name="Yang Z.L."/>
            <person name="Xu J."/>
            <person name="Martin F.M."/>
        </authorList>
    </citation>
    <scope>NUCLEOTIDE SEQUENCE</scope>
    <source>
        <strain evidence="1">ATCC 28755</strain>
    </source>
</reference>
<evidence type="ECO:0000313" key="1">
    <source>
        <dbReference type="EMBL" id="KAH7916248.1"/>
    </source>
</evidence>
<organism evidence="1 2">
    <name type="scientific">Hygrophoropsis aurantiaca</name>
    <dbReference type="NCBI Taxonomy" id="72124"/>
    <lineage>
        <taxon>Eukaryota</taxon>
        <taxon>Fungi</taxon>
        <taxon>Dikarya</taxon>
        <taxon>Basidiomycota</taxon>
        <taxon>Agaricomycotina</taxon>
        <taxon>Agaricomycetes</taxon>
        <taxon>Agaricomycetidae</taxon>
        <taxon>Boletales</taxon>
        <taxon>Coniophorineae</taxon>
        <taxon>Hygrophoropsidaceae</taxon>
        <taxon>Hygrophoropsis</taxon>
    </lineage>
</organism>
<dbReference type="Proteomes" id="UP000790377">
    <property type="component" value="Unassembled WGS sequence"/>
</dbReference>
<keyword evidence="2" id="KW-1185">Reference proteome</keyword>
<name>A0ACB8ATZ3_9AGAM</name>
<comment type="caution">
    <text evidence="1">The sequence shown here is derived from an EMBL/GenBank/DDBJ whole genome shotgun (WGS) entry which is preliminary data.</text>
</comment>
<dbReference type="EMBL" id="MU267592">
    <property type="protein sequence ID" value="KAH7916248.1"/>
    <property type="molecule type" value="Genomic_DNA"/>
</dbReference>